<evidence type="ECO:0000256" key="5">
    <source>
        <dbReference type="ARBA" id="ARBA00013143"/>
    </source>
</evidence>
<accession>A0A135UBQ6</accession>
<dbReference type="Proteomes" id="UP000070121">
    <property type="component" value="Unassembled WGS sequence"/>
</dbReference>
<dbReference type="SUPFAM" id="SSF52283">
    <property type="entry name" value="Formate/glycerate dehydrogenase catalytic domain-like"/>
    <property type="match status" value="1"/>
</dbReference>
<dbReference type="InterPro" id="IPR029753">
    <property type="entry name" value="D-isomer_DH_CS"/>
</dbReference>
<dbReference type="FunFam" id="3.30.70.260:FF:000036">
    <property type="entry name" value="D-3-phosphoglycerate dehydrogenase"/>
    <property type="match status" value="1"/>
</dbReference>
<dbReference type="Gene3D" id="3.40.50.720">
    <property type="entry name" value="NAD(P)-binding Rossmann-like Domain"/>
    <property type="match status" value="2"/>
</dbReference>
<gene>
    <name evidence="16" type="ORF">CSAL01_02241</name>
</gene>
<dbReference type="PANTHER" id="PTHR42789:SF1">
    <property type="entry name" value="D-ISOMER SPECIFIC 2-HYDROXYACID DEHYDROGENASE FAMILY PROTEIN (AFU_ORTHOLOGUE AFUA_6G10090)"/>
    <property type="match status" value="1"/>
</dbReference>
<keyword evidence="8 14" id="KW-0560">Oxidoreductase</keyword>
<keyword evidence="10" id="KW-0718">Serine biosynthesis</keyword>
<dbReference type="InterPro" id="IPR036291">
    <property type="entry name" value="NAD(P)-bd_dom_sf"/>
</dbReference>
<dbReference type="EMBL" id="JFFI01001594">
    <property type="protein sequence ID" value="KXH57826.1"/>
    <property type="molecule type" value="Genomic_DNA"/>
</dbReference>
<keyword evidence="7" id="KW-0028">Amino-acid biosynthesis</keyword>
<dbReference type="PANTHER" id="PTHR42789">
    <property type="entry name" value="D-ISOMER SPECIFIC 2-HYDROXYACID DEHYDROGENASE FAMILY PROTEIN (AFU_ORTHOLOGUE AFUA_6G10090)"/>
    <property type="match status" value="1"/>
</dbReference>
<reference evidence="16 17" key="1">
    <citation type="submission" date="2014-02" db="EMBL/GenBank/DDBJ databases">
        <title>The genome sequence of Colletotrichum salicis CBS 607.94.</title>
        <authorList>
            <person name="Baroncelli R."/>
            <person name="Thon M.R."/>
        </authorList>
    </citation>
    <scope>NUCLEOTIDE SEQUENCE [LARGE SCALE GENOMIC DNA]</scope>
    <source>
        <strain evidence="16 17">CBS 607.94</strain>
    </source>
</reference>
<evidence type="ECO:0000256" key="11">
    <source>
        <dbReference type="ARBA" id="ARBA00030455"/>
    </source>
</evidence>
<evidence type="ECO:0000256" key="2">
    <source>
        <dbReference type="ARBA" id="ARBA00005216"/>
    </source>
</evidence>
<dbReference type="InterPro" id="IPR002912">
    <property type="entry name" value="ACT_dom"/>
</dbReference>
<evidence type="ECO:0000256" key="10">
    <source>
        <dbReference type="ARBA" id="ARBA00023299"/>
    </source>
</evidence>
<organism evidence="16 17">
    <name type="scientific">Colletotrichum salicis</name>
    <dbReference type="NCBI Taxonomy" id="1209931"/>
    <lineage>
        <taxon>Eukaryota</taxon>
        <taxon>Fungi</taxon>
        <taxon>Dikarya</taxon>
        <taxon>Ascomycota</taxon>
        <taxon>Pezizomycotina</taxon>
        <taxon>Sordariomycetes</taxon>
        <taxon>Hypocreomycetidae</taxon>
        <taxon>Glomerellales</taxon>
        <taxon>Glomerellaceae</taxon>
        <taxon>Colletotrichum</taxon>
        <taxon>Colletotrichum acutatum species complex</taxon>
    </lineage>
</organism>
<evidence type="ECO:0000259" key="15">
    <source>
        <dbReference type="PROSITE" id="PS51671"/>
    </source>
</evidence>
<evidence type="ECO:0000313" key="16">
    <source>
        <dbReference type="EMBL" id="KXH57826.1"/>
    </source>
</evidence>
<dbReference type="SUPFAM" id="SSF55021">
    <property type="entry name" value="ACT-like"/>
    <property type="match status" value="1"/>
</dbReference>
<dbReference type="Pfam" id="PF02826">
    <property type="entry name" value="2-Hacid_dh_C"/>
    <property type="match status" value="1"/>
</dbReference>
<evidence type="ECO:0000256" key="8">
    <source>
        <dbReference type="ARBA" id="ARBA00023002"/>
    </source>
</evidence>
<dbReference type="PROSITE" id="PS51671">
    <property type="entry name" value="ACT"/>
    <property type="match status" value="1"/>
</dbReference>
<dbReference type="InterPro" id="IPR006139">
    <property type="entry name" value="D-isomer_2_OHA_DH_cat_dom"/>
</dbReference>
<dbReference type="AlphaFoldDB" id="A0A135UBQ6"/>
<dbReference type="CDD" id="cd12176">
    <property type="entry name" value="PGDH_3"/>
    <property type="match status" value="1"/>
</dbReference>
<dbReference type="GO" id="GO:0051287">
    <property type="term" value="F:NAD binding"/>
    <property type="evidence" value="ECO:0007669"/>
    <property type="project" value="InterPro"/>
</dbReference>
<comment type="catalytic activity">
    <reaction evidence="13">
        <text>(2R)-3-phosphoglycerate + NAD(+) = 3-phosphooxypyruvate + NADH + H(+)</text>
        <dbReference type="Rhea" id="RHEA:12641"/>
        <dbReference type="ChEBI" id="CHEBI:15378"/>
        <dbReference type="ChEBI" id="CHEBI:18110"/>
        <dbReference type="ChEBI" id="CHEBI:57540"/>
        <dbReference type="ChEBI" id="CHEBI:57945"/>
        <dbReference type="ChEBI" id="CHEBI:58272"/>
        <dbReference type="EC" id="1.1.1.95"/>
    </reaction>
</comment>
<dbReference type="InterPro" id="IPR050857">
    <property type="entry name" value="D-2-hydroxyacid_DH"/>
</dbReference>
<evidence type="ECO:0000256" key="3">
    <source>
        <dbReference type="ARBA" id="ARBA00005854"/>
    </source>
</evidence>
<dbReference type="UniPathway" id="UPA00135">
    <property type="reaction ID" value="UER00196"/>
</dbReference>
<dbReference type="PROSITE" id="PS00670">
    <property type="entry name" value="D_2_HYDROXYACID_DH_2"/>
    <property type="match status" value="1"/>
</dbReference>
<dbReference type="GO" id="GO:0006564">
    <property type="term" value="P:L-serine biosynthetic process"/>
    <property type="evidence" value="ECO:0007669"/>
    <property type="project" value="UniProtKB-KW"/>
</dbReference>
<dbReference type="FunFam" id="3.40.50.720:FF:000041">
    <property type="entry name" value="D-3-phosphoglycerate dehydrogenase"/>
    <property type="match status" value="1"/>
</dbReference>
<comment type="catalytic activity">
    <reaction evidence="12">
        <text>(R)-2-hydroxyglutarate + NAD(+) = 2-oxoglutarate + NADH + H(+)</text>
        <dbReference type="Rhea" id="RHEA:49612"/>
        <dbReference type="ChEBI" id="CHEBI:15378"/>
        <dbReference type="ChEBI" id="CHEBI:15801"/>
        <dbReference type="ChEBI" id="CHEBI:16810"/>
        <dbReference type="ChEBI" id="CHEBI:57540"/>
        <dbReference type="ChEBI" id="CHEBI:57945"/>
        <dbReference type="EC" id="1.1.1.399"/>
    </reaction>
</comment>
<evidence type="ECO:0000256" key="6">
    <source>
        <dbReference type="ARBA" id="ARBA00022553"/>
    </source>
</evidence>
<keyword evidence="17" id="KW-1185">Reference proteome</keyword>
<dbReference type="InterPro" id="IPR045865">
    <property type="entry name" value="ACT-like_dom_sf"/>
</dbReference>
<dbReference type="GO" id="GO:0061759">
    <property type="term" value="F:2-oxoglutarate reductase activity"/>
    <property type="evidence" value="ECO:0007669"/>
    <property type="project" value="UniProtKB-ARBA"/>
</dbReference>
<dbReference type="EC" id="1.1.1.95" evidence="5"/>
<evidence type="ECO:0000256" key="12">
    <source>
        <dbReference type="ARBA" id="ARBA00048126"/>
    </source>
</evidence>
<comment type="caution">
    <text evidence="16">The sequence shown here is derived from an EMBL/GenBank/DDBJ whole genome shotgun (WGS) entry which is preliminary data.</text>
</comment>
<name>A0A135UBQ6_9PEZI</name>
<evidence type="ECO:0000256" key="7">
    <source>
        <dbReference type="ARBA" id="ARBA00022605"/>
    </source>
</evidence>
<keyword evidence="9" id="KW-0520">NAD</keyword>
<evidence type="ECO:0000256" key="13">
    <source>
        <dbReference type="ARBA" id="ARBA00048731"/>
    </source>
</evidence>
<dbReference type="NCBIfam" id="NF008759">
    <property type="entry name" value="PRK11790.1"/>
    <property type="match status" value="1"/>
</dbReference>
<dbReference type="GO" id="GO:0004617">
    <property type="term" value="F:phosphoglycerate dehydrogenase activity"/>
    <property type="evidence" value="ECO:0007669"/>
    <property type="project" value="UniProtKB-EC"/>
</dbReference>
<dbReference type="InterPro" id="IPR006140">
    <property type="entry name" value="D-isomer_DH_NAD-bd"/>
</dbReference>
<keyword evidence="6" id="KW-0597">Phosphoprotein</keyword>
<dbReference type="InterPro" id="IPR029752">
    <property type="entry name" value="D-isomer_DH_CS1"/>
</dbReference>
<dbReference type="Gene3D" id="3.30.70.260">
    <property type="match status" value="1"/>
</dbReference>
<dbReference type="SUPFAM" id="SSF51735">
    <property type="entry name" value="NAD(P)-binding Rossmann-fold domains"/>
    <property type="match status" value="1"/>
</dbReference>
<dbReference type="OrthoDB" id="1621027at2759"/>
<evidence type="ECO:0000256" key="14">
    <source>
        <dbReference type="RuleBase" id="RU003719"/>
    </source>
</evidence>
<comment type="pathway">
    <text evidence="2">Amino-acid biosynthesis; L-serine biosynthesis; L-serine from 3-phospho-D-glycerate: step 1/3.</text>
</comment>
<evidence type="ECO:0000256" key="9">
    <source>
        <dbReference type="ARBA" id="ARBA00023027"/>
    </source>
</evidence>
<feature type="domain" description="ACT" evidence="15">
    <location>
        <begin position="403"/>
        <end position="475"/>
    </location>
</feature>
<dbReference type="STRING" id="1209931.A0A135UBQ6"/>
<sequence>MSSAQDITGASAHGRQLEVSASLGLSTSPTATFTSPPSSFARAGAALAQRPAPKLLKPFNTQDIKILLLENVNQTGKDILTEQGYQVEALKTSLPEDQLIEKIRDVHVIGIRSKTKLTEKVLREAKNLLVIGCFCIGTNQVNLEYAAAHGIAVFNSPFANSRSVAELVIAEIITLARQLGDRSNEMHRGTWNKVSSKCWEIRGKTLGIVGYGHIGSQLSVLAEAMGMNVVYYDVVNLMALGTSTQVPTLEALLEEADFVTLHVPELPETKNLISTAQLEKMKTGAYLINASRGSVVDIQALINAMRSGKIAGAALDVYPNEPAANGDYFNSSLNTWGEDLRSLNNIILTPHIGGSTEEAQRAIGVEVAEALVRYINQGTTLNSVNLPEVNLRSLTLDEPDHARVIYIHRNVPGVLRRVNEILGNHNVDKQISDSRGDIAYLMADVSDVKAEDIKEINDGLDSLSCEYKFENAVAS</sequence>
<dbReference type="EC" id="1.1.1.399" evidence="4"/>
<dbReference type="PROSITE" id="PS00065">
    <property type="entry name" value="D_2_HYDROXYACID_DH_1"/>
    <property type="match status" value="1"/>
</dbReference>
<comment type="function">
    <text evidence="1">Catalyzes the reversible oxidation of 3-phospho-D-glycerate to 3-phosphonooxypyruvate, the first step of the phosphorylated L-serine biosynthesis pathway. Also catalyzes the reversible oxidation of 2-hydroxyglutarate to 2-oxoglutarate.</text>
</comment>
<evidence type="ECO:0000256" key="1">
    <source>
        <dbReference type="ARBA" id="ARBA00003800"/>
    </source>
</evidence>
<dbReference type="PROSITE" id="PS00671">
    <property type="entry name" value="D_2_HYDROXYACID_DH_3"/>
    <property type="match status" value="1"/>
</dbReference>
<proteinExistence type="inferred from homology"/>
<protein>
    <recommendedName>
        <fullName evidence="11">2-oxoglutarate reductase</fullName>
        <ecNumber evidence="4">1.1.1.399</ecNumber>
        <ecNumber evidence="5">1.1.1.95</ecNumber>
    </recommendedName>
</protein>
<dbReference type="Pfam" id="PF00389">
    <property type="entry name" value="2-Hacid_dh"/>
    <property type="match status" value="1"/>
</dbReference>
<comment type="similarity">
    <text evidence="3 14">Belongs to the D-isomer specific 2-hydroxyacid dehydrogenase family.</text>
</comment>
<evidence type="ECO:0000256" key="4">
    <source>
        <dbReference type="ARBA" id="ARBA00013001"/>
    </source>
</evidence>
<evidence type="ECO:0000313" key="17">
    <source>
        <dbReference type="Proteomes" id="UP000070121"/>
    </source>
</evidence>